<dbReference type="InterPro" id="IPR050259">
    <property type="entry name" value="SDR"/>
</dbReference>
<dbReference type="InterPro" id="IPR036291">
    <property type="entry name" value="NAD(P)-bd_dom_sf"/>
</dbReference>
<dbReference type="InterPro" id="IPR020904">
    <property type="entry name" value="Sc_DH/Rdtase_CS"/>
</dbReference>
<evidence type="ECO:0000256" key="3">
    <source>
        <dbReference type="RuleBase" id="RU000363"/>
    </source>
</evidence>
<dbReference type="EMBL" id="CP042806">
    <property type="protein sequence ID" value="QEE31490.1"/>
    <property type="molecule type" value="Genomic_DNA"/>
</dbReference>
<dbReference type="Proteomes" id="UP000321820">
    <property type="component" value="Chromosome"/>
</dbReference>
<organism evidence="5 6">
    <name type="scientific">Terriglobus albidus</name>
    <dbReference type="NCBI Taxonomy" id="1592106"/>
    <lineage>
        <taxon>Bacteria</taxon>
        <taxon>Pseudomonadati</taxon>
        <taxon>Acidobacteriota</taxon>
        <taxon>Terriglobia</taxon>
        <taxon>Terriglobales</taxon>
        <taxon>Acidobacteriaceae</taxon>
        <taxon>Terriglobus</taxon>
    </lineage>
</organism>
<reference evidence="5 6" key="1">
    <citation type="submission" date="2019-08" db="EMBL/GenBank/DDBJ databases">
        <title>Complete genome sequence of Terriglobus albidus strain ORNL.</title>
        <authorList>
            <person name="Podar M."/>
        </authorList>
    </citation>
    <scope>NUCLEOTIDE SEQUENCE [LARGE SCALE GENOMIC DNA]</scope>
    <source>
        <strain evidence="5 6">ORNL</strain>
    </source>
</reference>
<dbReference type="InterPro" id="IPR002347">
    <property type="entry name" value="SDR_fam"/>
</dbReference>
<dbReference type="PRINTS" id="PR00081">
    <property type="entry name" value="GDHRDH"/>
</dbReference>
<dbReference type="OrthoDB" id="9803333at2"/>
<evidence type="ECO:0000259" key="4">
    <source>
        <dbReference type="SMART" id="SM00822"/>
    </source>
</evidence>
<evidence type="ECO:0000313" key="6">
    <source>
        <dbReference type="Proteomes" id="UP000321820"/>
    </source>
</evidence>
<dbReference type="FunFam" id="3.40.50.720:FF:000173">
    <property type="entry name" value="3-oxoacyl-[acyl-carrier protein] reductase"/>
    <property type="match status" value="1"/>
</dbReference>
<evidence type="ECO:0000313" key="5">
    <source>
        <dbReference type="EMBL" id="QEE31490.1"/>
    </source>
</evidence>
<dbReference type="Gene3D" id="3.40.50.720">
    <property type="entry name" value="NAD(P)-binding Rossmann-like Domain"/>
    <property type="match status" value="1"/>
</dbReference>
<keyword evidence="6" id="KW-1185">Reference proteome</keyword>
<keyword evidence="2" id="KW-0560">Oxidoreductase</keyword>
<dbReference type="KEGG" id="talb:FTW19_21250"/>
<sequence length="249" mass="26400">MENSLTGKPLYGRTALITGGSRGIGRAIALRFAEAGCAVAINYLHAKDEAEEAVSMITTQGGNAIAVQADVSREGDVQHLVSVSEEALGPIDILVNNAGILHRVPLQDLDLAEWNYTIQVNLTSSFLMSQTVLAGMRRRKWGRLIFLSSIAAQTGGVVGPHYAASKAGMLGLMHSYASLLVKEGITSNAIAPALIDTDMIRKGTAVQPDLIPMGRFGTSDEIAQAALFLATTEYVTGQTINLNGGWYPS</sequence>
<dbReference type="PANTHER" id="PTHR42879">
    <property type="entry name" value="3-OXOACYL-(ACYL-CARRIER-PROTEIN) REDUCTASE"/>
    <property type="match status" value="1"/>
</dbReference>
<dbReference type="SUPFAM" id="SSF51735">
    <property type="entry name" value="NAD(P)-binding Rossmann-fold domains"/>
    <property type="match status" value="1"/>
</dbReference>
<dbReference type="InterPro" id="IPR057326">
    <property type="entry name" value="KR_dom"/>
</dbReference>
<evidence type="ECO:0000256" key="1">
    <source>
        <dbReference type="ARBA" id="ARBA00006484"/>
    </source>
</evidence>
<evidence type="ECO:0000256" key="2">
    <source>
        <dbReference type="ARBA" id="ARBA00023002"/>
    </source>
</evidence>
<dbReference type="SMART" id="SM00822">
    <property type="entry name" value="PKS_KR"/>
    <property type="match status" value="1"/>
</dbReference>
<dbReference type="PROSITE" id="PS00061">
    <property type="entry name" value="ADH_SHORT"/>
    <property type="match status" value="1"/>
</dbReference>
<dbReference type="GO" id="GO:0032787">
    <property type="term" value="P:monocarboxylic acid metabolic process"/>
    <property type="evidence" value="ECO:0007669"/>
    <property type="project" value="UniProtKB-ARBA"/>
</dbReference>
<comment type="similarity">
    <text evidence="1 3">Belongs to the short-chain dehydrogenases/reductases (SDR) family.</text>
</comment>
<feature type="domain" description="Ketoreductase" evidence="4">
    <location>
        <begin position="13"/>
        <end position="198"/>
    </location>
</feature>
<dbReference type="GO" id="GO:0016491">
    <property type="term" value="F:oxidoreductase activity"/>
    <property type="evidence" value="ECO:0007669"/>
    <property type="project" value="UniProtKB-KW"/>
</dbReference>
<name>A0A5B9EKQ8_9BACT</name>
<dbReference type="PRINTS" id="PR00080">
    <property type="entry name" value="SDRFAMILY"/>
</dbReference>
<dbReference type="PANTHER" id="PTHR42879:SF2">
    <property type="entry name" value="3-OXOACYL-[ACYL-CARRIER-PROTEIN] REDUCTASE FABG"/>
    <property type="match status" value="1"/>
</dbReference>
<protein>
    <submittedName>
        <fullName evidence="5">3-oxoacyl-ACP reductase FabG</fullName>
    </submittedName>
</protein>
<accession>A0A5B9EKQ8</accession>
<proteinExistence type="inferred from homology"/>
<dbReference type="AlphaFoldDB" id="A0A5B9EKQ8"/>
<dbReference type="Pfam" id="PF00106">
    <property type="entry name" value="adh_short"/>
    <property type="match status" value="1"/>
</dbReference>
<gene>
    <name evidence="5" type="ORF">FTW19_21250</name>
</gene>